<dbReference type="EMBL" id="JAVIBX010000020">
    <property type="protein sequence ID" value="MDQ8833344.1"/>
    <property type="molecule type" value="Genomic_DNA"/>
</dbReference>
<evidence type="ECO:0000313" key="2">
    <source>
        <dbReference type="EMBL" id="MDQ8833344.1"/>
    </source>
</evidence>
<accession>A0ABU1B3D5</accession>
<dbReference type="Gene3D" id="3.30.930.30">
    <property type="match status" value="1"/>
</dbReference>
<name>A0ABU1B3D5_9STRE</name>
<comment type="caution">
    <text evidence="2">The sequence shown here is derived from an EMBL/GenBank/DDBJ whole genome shotgun (WGS) entry which is preliminary data.</text>
</comment>
<keyword evidence="3" id="KW-1185">Reference proteome</keyword>
<dbReference type="Pfam" id="PF01076">
    <property type="entry name" value="Mob_Pre"/>
    <property type="match status" value="1"/>
</dbReference>
<protein>
    <submittedName>
        <fullName evidence="2">MobV family relaxase</fullName>
    </submittedName>
</protein>
<proteinExistence type="inferred from homology"/>
<dbReference type="RefSeq" id="WP_308938195.1">
    <property type="nucleotide sequence ID" value="NZ_JAVIBP010000018.1"/>
</dbReference>
<evidence type="ECO:0000256" key="1">
    <source>
        <dbReference type="ARBA" id="ARBA00010657"/>
    </source>
</evidence>
<dbReference type="NCBIfam" id="NF041497">
    <property type="entry name" value="MobV"/>
    <property type="match status" value="1"/>
</dbReference>
<reference evidence="2 3" key="1">
    <citation type="submission" date="2023-08" db="EMBL/GenBank/DDBJ databases">
        <title>Streptococcus ruminantium-associated sheep mastitis outbreak detected in Italy is distinct from bovine isolates.</title>
        <authorList>
            <person name="Rosa M.N."/>
            <person name="Vezina B."/>
            <person name="Tola S."/>
        </authorList>
    </citation>
    <scope>NUCLEOTIDE SEQUENCE [LARGE SCALE GENOMIC DNA]</scope>
    <source>
        <strain evidence="2 3">OM6730</strain>
    </source>
</reference>
<dbReference type="Proteomes" id="UP001228446">
    <property type="component" value="Unassembled WGS sequence"/>
</dbReference>
<dbReference type="CDD" id="cd17242">
    <property type="entry name" value="MobM_relaxase"/>
    <property type="match status" value="1"/>
</dbReference>
<organism evidence="2 3">
    <name type="scientific">Streptococcus ruminantium</name>
    <dbReference type="NCBI Taxonomy" id="1917441"/>
    <lineage>
        <taxon>Bacteria</taxon>
        <taxon>Bacillati</taxon>
        <taxon>Bacillota</taxon>
        <taxon>Bacilli</taxon>
        <taxon>Lactobacillales</taxon>
        <taxon>Streptococcaceae</taxon>
        <taxon>Streptococcus</taxon>
    </lineage>
</organism>
<gene>
    <name evidence="2" type="primary">mobV</name>
    <name evidence="2" type="ORF">RFF62_06055</name>
</gene>
<sequence length="242" mass="28363">MAHLEKYTSKELPHLLKHDERARGVNGEYLKFGNESIDTSRSHLNYNLHERNDGLSDYEFIKQRAMKYLAKNVRNRADVNWVGSWIITLPESLKNASEADKRRFFEASVRFVGERYGYENLVGAYVHNDETTPHVHIKITPVFWDKKKKKHKFSAKELFSIDDLKKFHPELSKHLEREFGFDVGVWADKPNARSKAYNKTIEELKRETAEAADLKEVVVHETRTAYDELTDLRNKKGLSRKK</sequence>
<comment type="similarity">
    <text evidence="1">Belongs to the plasmid mobilization pre family.</text>
</comment>
<evidence type="ECO:0000313" key="3">
    <source>
        <dbReference type="Proteomes" id="UP001228446"/>
    </source>
</evidence>
<dbReference type="InterPro" id="IPR001668">
    <property type="entry name" value="Mob_Pre"/>
</dbReference>